<feature type="region of interest" description="Disordered" evidence="5">
    <location>
        <begin position="116"/>
        <end position="137"/>
    </location>
</feature>
<dbReference type="Proteomes" id="UP001515480">
    <property type="component" value="Unassembled WGS sequence"/>
</dbReference>
<evidence type="ECO:0000313" key="7">
    <source>
        <dbReference type="EMBL" id="KAL1505122.1"/>
    </source>
</evidence>
<feature type="region of interest" description="Disordered" evidence="5">
    <location>
        <begin position="40"/>
        <end position="62"/>
    </location>
</feature>
<dbReference type="Gene3D" id="3.40.395.10">
    <property type="entry name" value="Adenoviral Proteinase, Chain A"/>
    <property type="match status" value="1"/>
</dbReference>
<evidence type="ECO:0000256" key="1">
    <source>
        <dbReference type="ARBA" id="ARBA00005234"/>
    </source>
</evidence>
<sequence length="571" mass="62982">MVSLLASPRKLVCSRRVQPLPRRAQGVLDELQPLLGPRAHLLASPPSRRAAPSPRAAPPAPPALLPPLPGWLAAAGGALAEWTKATAAAARAGVERLFCSPAHAPPASPQHATARALASTAGWPRGEEGRRGVREARQQEITRTMGALHMSDLREEAKEEEKRLLLSTRSADLHDSLQVQLVLTETETVHAQLVAQLDDLAELRTKLQSRLTSIGTLLPRSSSDGADSAPGAAATFVSEVVDVEKCLLDMQVQLDGVLQRLCASEAALASPWPRGAEQEARARLSHAKLQLLLLRGRRCAQATRAQAEQLAEWRAAAAAAAARLAARLAAAAPRRLEPRRLSAAEQSRADAAFAKGDELELLAELNNVPVRRRDMKTLAPRQWLNDEIVNSFIELLKMRESQNTSLPRVHFFSSLFYTKLTEHNYKYNSVRRWTSEKKIKGSVFDKEMIMVPVHCHGNHWTLAVVNFKKKQFEYYDSLLGGPDDVLHNLRLWLQDEAQDKNRLPLDLSEWTDVVPKDGIPKQQNGHDCGVFMCKMADHLSQGAVLSFTQADIPYMRLRMAVEILQGATLED</sequence>
<name>A0AB34ISG8_PRYPA</name>
<dbReference type="GO" id="GO:0005634">
    <property type="term" value="C:nucleus"/>
    <property type="evidence" value="ECO:0007669"/>
    <property type="project" value="TreeGrafter"/>
</dbReference>
<reference evidence="7 8" key="1">
    <citation type="journal article" date="2024" name="Science">
        <title>Giant polyketide synthase enzymes in the biosynthesis of giant marine polyether toxins.</title>
        <authorList>
            <person name="Fallon T.R."/>
            <person name="Shende V.V."/>
            <person name="Wierzbicki I.H."/>
            <person name="Pendleton A.L."/>
            <person name="Watervoot N.F."/>
            <person name="Auber R.P."/>
            <person name="Gonzalez D.J."/>
            <person name="Wisecaver J.H."/>
            <person name="Moore B.S."/>
        </authorList>
    </citation>
    <scope>NUCLEOTIDE SEQUENCE [LARGE SCALE GENOMIC DNA]</scope>
    <source>
        <strain evidence="7 8">12B1</strain>
    </source>
</reference>
<keyword evidence="3" id="KW-0378">Hydrolase</keyword>
<protein>
    <recommendedName>
        <fullName evidence="6">Ubiquitin-like protease family profile domain-containing protein</fullName>
    </recommendedName>
</protein>
<evidence type="ECO:0000256" key="2">
    <source>
        <dbReference type="ARBA" id="ARBA00022670"/>
    </source>
</evidence>
<keyword evidence="8" id="KW-1185">Reference proteome</keyword>
<dbReference type="InterPro" id="IPR003653">
    <property type="entry name" value="Peptidase_C48_C"/>
</dbReference>
<dbReference type="GO" id="GO:0080090">
    <property type="term" value="P:regulation of primary metabolic process"/>
    <property type="evidence" value="ECO:0007669"/>
    <property type="project" value="UniProtKB-ARBA"/>
</dbReference>
<accession>A0AB34ISG8</accession>
<dbReference type="AlphaFoldDB" id="A0AB34ISG8"/>
<dbReference type="SUPFAM" id="SSF54001">
    <property type="entry name" value="Cysteine proteinases"/>
    <property type="match status" value="1"/>
</dbReference>
<feature type="compositionally biased region" description="Basic and acidic residues" evidence="5">
    <location>
        <begin position="125"/>
        <end position="137"/>
    </location>
</feature>
<keyword evidence="4" id="KW-0788">Thiol protease</keyword>
<comment type="similarity">
    <text evidence="1">Belongs to the peptidase C48 family.</text>
</comment>
<feature type="domain" description="Ubiquitin-like protease family profile" evidence="6">
    <location>
        <begin position="368"/>
        <end position="539"/>
    </location>
</feature>
<evidence type="ECO:0000256" key="3">
    <source>
        <dbReference type="ARBA" id="ARBA00022801"/>
    </source>
</evidence>
<evidence type="ECO:0000259" key="6">
    <source>
        <dbReference type="PROSITE" id="PS50600"/>
    </source>
</evidence>
<dbReference type="PROSITE" id="PS50600">
    <property type="entry name" value="ULP_PROTEASE"/>
    <property type="match status" value="1"/>
</dbReference>
<dbReference type="GO" id="GO:0016929">
    <property type="term" value="F:deSUMOylase activity"/>
    <property type="evidence" value="ECO:0007669"/>
    <property type="project" value="TreeGrafter"/>
</dbReference>
<feature type="compositionally biased region" description="Low complexity" evidence="5">
    <location>
        <begin position="41"/>
        <end position="54"/>
    </location>
</feature>
<evidence type="ECO:0000256" key="5">
    <source>
        <dbReference type="SAM" id="MobiDB-lite"/>
    </source>
</evidence>
<dbReference type="EMBL" id="JBGBPQ010000019">
    <property type="protein sequence ID" value="KAL1505122.1"/>
    <property type="molecule type" value="Genomic_DNA"/>
</dbReference>
<dbReference type="PANTHER" id="PTHR12606:SF141">
    <property type="entry name" value="GH15225P-RELATED"/>
    <property type="match status" value="1"/>
</dbReference>
<comment type="caution">
    <text evidence="7">The sequence shown here is derived from an EMBL/GenBank/DDBJ whole genome shotgun (WGS) entry which is preliminary data.</text>
</comment>
<dbReference type="InterPro" id="IPR038765">
    <property type="entry name" value="Papain-like_cys_pep_sf"/>
</dbReference>
<organism evidence="7 8">
    <name type="scientific">Prymnesium parvum</name>
    <name type="common">Toxic golden alga</name>
    <dbReference type="NCBI Taxonomy" id="97485"/>
    <lineage>
        <taxon>Eukaryota</taxon>
        <taxon>Haptista</taxon>
        <taxon>Haptophyta</taxon>
        <taxon>Prymnesiophyceae</taxon>
        <taxon>Prymnesiales</taxon>
        <taxon>Prymnesiaceae</taxon>
        <taxon>Prymnesium</taxon>
    </lineage>
</organism>
<dbReference type="FunFam" id="3.40.395.10:FF:000001">
    <property type="entry name" value="Sentrin-specific protease 1"/>
    <property type="match status" value="1"/>
</dbReference>
<dbReference type="GO" id="GO:0060255">
    <property type="term" value="P:regulation of macromolecule metabolic process"/>
    <property type="evidence" value="ECO:0007669"/>
    <property type="project" value="UniProtKB-ARBA"/>
</dbReference>
<gene>
    <name evidence="7" type="ORF">AB1Y20_008881</name>
</gene>
<proteinExistence type="inferred from homology"/>
<evidence type="ECO:0000256" key="4">
    <source>
        <dbReference type="ARBA" id="ARBA00022807"/>
    </source>
</evidence>
<keyword evidence="2" id="KW-0645">Protease</keyword>
<dbReference type="GO" id="GO:0006508">
    <property type="term" value="P:proteolysis"/>
    <property type="evidence" value="ECO:0007669"/>
    <property type="project" value="UniProtKB-KW"/>
</dbReference>
<dbReference type="GO" id="GO:0016926">
    <property type="term" value="P:protein desumoylation"/>
    <property type="evidence" value="ECO:0007669"/>
    <property type="project" value="TreeGrafter"/>
</dbReference>
<dbReference type="Pfam" id="PF02902">
    <property type="entry name" value="Peptidase_C48"/>
    <property type="match status" value="1"/>
</dbReference>
<evidence type="ECO:0000313" key="8">
    <source>
        <dbReference type="Proteomes" id="UP001515480"/>
    </source>
</evidence>
<dbReference type="PANTHER" id="PTHR12606">
    <property type="entry name" value="SENTRIN/SUMO-SPECIFIC PROTEASE"/>
    <property type="match status" value="1"/>
</dbReference>